<name>A0A7K3R3Y2_STRAQ</name>
<protein>
    <submittedName>
        <fullName evidence="1">Polysaccharide deacetylase family protein</fullName>
    </submittedName>
</protein>
<organism evidence="1 2">
    <name type="scientific">Streptomyces anulatus</name>
    <name type="common">Streptomyces chrysomallus</name>
    <dbReference type="NCBI Taxonomy" id="1892"/>
    <lineage>
        <taxon>Bacteria</taxon>
        <taxon>Bacillati</taxon>
        <taxon>Actinomycetota</taxon>
        <taxon>Actinomycetes</taxon>
        <taxon>Kitasatosporales</taxon>
        <taxon>Streptomycetaceae</taxon>
        <taxon>Streptomyces</taxon>
    </lineage>
</organism>
<dbReference type="EMBL" id="JAAGMS010000022">
    <property type="protein sequence ID" value="NEB96879.1"/>
    <property type="molecule type" value="Genomic_DNA"/>
</dbReference>
<comment type="caution">
    <text evidence="1">The sequence shown here is derived from an EMBL/GenBank/DDBJ whole genome shotgun (WGS) entry which is preliminary data.</text>
</comment>
<dbReference type="InterPro" id="IPR006311">
    <property type="entry name" value="TAT_signal"/>
</dbReference>
<dbReference type="Proteomes" id="UP000470951">
    <property type="component" value="Unassembled WGS sequence"/>
</dbReference>
<reference evidence="1 2" key="1">
    <citation type="submission" date="2020-01" db="EMBL/GenBank/DDBJ databases">
        <title>Insect and environment-associated Actinomycetes.</title>
        <authorList>
            <person name="Currrie C."/>
            <person name="Chevrette M."/>
            <person name="Carlson C."/>
            <person name="Stubbendieck R."/>
            <person name="Wendt-Pienkowski E."/>
        </authorList>
    </citation>
    <scope>NUCLEOTIDE SEQUENCE [LARGE SCALE GENOMIC DNA]</scope>
    <source>
        <strain evidence="1 2">SID7903</strain>
    </source>
</reference>
<gene>
    <name evidence="1" type="ORF">G3I58_02455</name>
</gene>
<dbReference type="PROSITE" id="PS51257">
    <property type="entry name" value="PROKAR_LIPOPROTEIN"/>
    <property type="match status" value="1"/>
</dbReference>
<evidence type="ECO:0000313" key="2">
    <source>
        <dbReference type="Proteomes" id="UP000470951"/>
    </source>
</evidence>
<proteinExistence type="predicted"/>
<sequence length="38" mass="3598">MDGRRAPMGRRDALGAGAGALAAALAVGCARSDRAAGG</sequence>
<dbReference type="PROSITE" id="PS51318">
    <property type="entry name" value="TAT"/>
    <property type="match status" value="1"/>
</dbReference>
<dbReference type="AlphaFoldDB" id="A0A7K3R3Y2"/>
<feature type="non-terminal residue" evidence="1">
    <location>
        <position position="38"/>
    </location>
</feature>
<accession>A0A7K3R3Y2</accession>
<evidence type="ECO:0000313" key="1">
    <source>
        <dbReference type="EMBL" id="NEB96879.1"/>
    </source>
</evidence>